<evidence type="ECO:0000313" key="1">
    <source>
        <dbReference type="EMBL" id="DAG02821.1"/>
    </source>
</evidence>
<reference evidence="1" key="1">
    <citation type="journal article" date="2021" name="Proc. Natl. Acad. Sci. U.S.A.">
        <title>A Catalog of Tens of Thousands of Viruses from Human Metagenomes Reveals Hidden Associations with Chronic Diseases.</title>
        <authorList>
            <person name="Tisza M.J."/>
            <person name="Buck C.B."/>
        </authorList>
    </citation>
    <scope>NUCLEOTIDE SEQUENCE</scope>
    <source>
        <strain evidence="1">CtHn727</strain>
    </source>
</reference>
<sequence>MRCFGLHVNSNSGWCVLCVGGYYRNDAANCGLFFFNGNYNSSNANSNIGARLLVCMLHFLRRLSLTAWWKYCRYRTGSSTTARYLERPRWQTRSEAYAKKKRIPV</sequence>
<accession>A0A8S5V7Y6</accession>
<dbReference type="EMBL" id="BK016215">
    <property type="protein sequence ID" value="DAG02821.1"/>
    <property type="molecule type" value="Genomic_DNA"/>
</dbReference>
<name>A0A8S5V7Y6_9CAUD</name>
<organism evidence="1">
    <name type="scientific">Siphoviridae sp. ctHn727</name>
    <dbReference type="NCBI Taxonomy" id="2825425"/>
    <lineage>
        <taxon>Viruses</taxon>
        <taxon>Duplodnaviria</taxon>
        <taxon>Heunggongvirae</taxon>
        <taxon>Uroviricota</taxon>
        <taxon>Caudoviricetes</taxon>
    </lineage>
</organism>
<proteinExistence type="predicted"/>
<protein>
    <submittedName>
        <fullName evidence="1">Uncharacterized protein</fullName>
    </submittedName>
</protein>